<dbReference type="GO" id="GO:0008270">
    <property type="term" value="F:zinc ion binding"/>
    <property type="evidence" value="ECO:0007669"/>
    <property type="project" value="UniProtKB-KW"/>
</dbReference>
<comment type="subcellular location">
    <subcellularLocation>
        <location evidence="2">Nucleus</location>
    </subcellularLocation>
</comment>
<dbReference type="PROSITE" id="PS00028">
    <property type="entry name" value="ZINC_FINGER_C2H2_1"/>
    <property type="match status" value="5"/>
</dbReference>
<dbReference type="GO" id="GO:0000981">
    <property type="term" value="F:DNA-binding transcription factor activity, RNA polymerase II-specific"/>
    <property type="evidence" value="ECO:0007669"/>
    <property type="project" value="TreeGrafter"/>
</dbReference>
<dbReference type="SUPFAM" id="SSF57667">
    <property type="entry name" value="beta-beta-alpha zinc fingers"/>
    <property type="match status" value="3"/>
</dbReference>
<dbReference type="Pfam" id="PF13912">
    <property type="entry name" value="zf-C2H2_6"/>
    <property type="match status" value="1"/>
</dbReference>
<keyword evidence="4" id="KW-0479">Metal-binding</keyword>
<dbReference type="Proteomes" id="UP000261600">
    <property type="component" value="Unplaced"/>
</dbReference>
<feature type="region of interest" description="Disordered" evidence="14">
    <location>
        <begin position="81"/>
        <end position="128"/>
    </location>
</feature>
<evidence type="ECO:0000256" key="4">
    <source>
        <dbReference type="ARBA" id="ARBA00022723"/>
    </source>
</evidence>
<feature type="domain" description="C2H2-type" evidence="15">
    <location>
        <begin position="290"/>
        <end position="317"/>
    </location>
</feature>
<dbReference type="PROSITE" id="PS50157">
    <property type="entry name" value="ZINC_FINGER_C2H2_2"/>
    <property type="match status" value="6"/>
</dbReference>
<dbReference type="FunFam" id="3.30.160.60:FF:000759">
    <property type="entry name" value="zinc finger protein 16"/>
    <property type="match status" value="1"/>
</dbReference>
<dbReference type="SMART" id="SM00355">
    <property type="entry name" value="ZnF_C2H2"/>
    <property type="match status" value="6"/>
</dbReference>
<comment type="similarity">
    <text evidence="3">Belongs to the krueppel C2H2-type zinc-finger protein family.</text>
</comment>
<dbReference type="GO" id="GO:0005634">
    <property type="term" value="C:nucleus"/>
    <property type="evidence" value="ECO:0007669"/>
    <property type="project" value="UniProtKB-SubCell"/>
</dbReference>
<evidence type="ECO:0000256" key="10">
    <source>
        <dbReference type="ARBA" id="ARBA00023163"/>
    </source>
</evidence>
<evidence type="ECO:0000256" key="3">
    <source>
        <dbReference type="ARBA" id="ARBA00006991"/>
    </source>
</evidence>
<feature type="domain" description="C2H2-type" evidence="15">
    <location>
        <begin position="261"/>
        <end position="289"/>
    </location>
</feature>
<feature type="coiled-coil region" evidence="13">
    <location>
        <begin position="16"/>
        <end position="50"/>
    </location>
</feature>
<keyword evidence="13" id="KW-0175">Coiled coil</keyword>
<dbReference type="InterPro" id="IPR036236">
    <property type="entry name" value="Znf_C2H2_sf"/>
</dbReference>
<evidence type="ECO:0000256" key="6">
    <source>
        <dbReference type="ARBA" id="ARBA00022771"/>
    </source>
</evidence>
<evidence type="ECO:0000256" key="9">
    <source>
        <dbReference type="ARBA" id="ARBA00023125"/>
    </source>
</evidence>
<name>A0A3Q3KB43_MONAL</name>
<evidence type="ECO:0000256" key="5">
    <source>
        <dbReference type="ARBA" id="ARBA00022737"/>
    </source>
</evidence>
<feature type="domain" description="C2H2-type" evidence="15">
    <location>
        <begin position="318"/>
        <end position="341"/>
    </location>
</feature>
<evidence type="ECO:0000259" key="15">
    <source>
        <dbReference type="PROSITE" id="PS50157"/>
    </source>
</evidence>
<keyword evidence="5" id="KW-0677">Repeat</keyword>
<dbReference type="PANTHER" id="PTHR14196:SF12">
    <property type="entry name" value="ZINC FINGER PROTEIN 208-LIKE"/>
    <property type="match status" value="1"/>
</dbReference>
<dbReference type="FunFam" id="3.30.160.60:FF:000446">
    <property type="entry name" value="Zinc finger protein"/>
    <property type="match status" value="1"/>
</dbReference>
<evidence type="ECO:0000256" key="1">
    <source>
        <dbReference type="ARBA" id="ARBA00003767"/>
    </source>
</evidence>
<keyword evidence="6 12" id="KW-0863">Zinc-finger</keyword>
<keyword evidence="11" id="KW-0539">Nucleus</keyword>
<evidence type="ECO:0000256" key="8">
    <source>
        <dbReference type="ARBA" id="ARBA00023015"/>
    </source>
</evidence>
<feature type="domain" description="C2H2-type" evidence="15">
    <location>
        <begin position="236"/>
        <end position="258"/>
    </location>
</feature>
<feature type="compositionally biased region" description="Polar residues" evidence="14">
    <location>
        <begin position="81"/>
        <end position="94"/>
    </location>
</feature>
<reference evidence="16" key="2">
    <citation type="submission" date="2025-09" db="UniProtKB">
        <authorList>
            <consortium name="Ensembl"/>
        </authorList>
    </citation>
    <scope>IDENTIFICATION</scope>
</reference>
<evidence type="ECO:0000256" key="12">
    <source>
        <dbReference type="PROSITE-ProRule" id="PRU00042"/>
    </source>
</evidence>
<reference evidence="16" key="1">
    <citation type="submission" date="2025-08" db="UniProtKB">
        <authorList>
            <consortium name="Ensembl"/>
        </authorList>
    </citation>
    <scope>IDENTIFICATION</scope>
</reference>
<keyword evidence="8" id="KW-0805">Transcription regulation</keyword>
<evidence type="ECO:0000256" key="7">
    <source>
        <dbReference type="ARBA" id="ARBA00022833"/>
    </source>
</evidence>
<feature type="compositionally biased region" description="Polar residues" evidence="14">
    <location>
        <begin position="199"/>
        <end position="208"/>
    </location>
</feature>
<accession>A0A3Q3KB43</accession>
<comment type="function">
    <text evidence="1">May be involved in transcriptional regulation.</text>
</comment>
<organism evidence="16 17">
    <name type="scientific">Monopterus albus</name>
    <name type="common">Swamp eel</name>
    <dbReference type="NCBI Taxonomy" id="43700"/>
    <lineage>
        <taxon>Eukaryota</taxon>
        <taxon>Metazoa</taxon>
        <taxon>Chordata</taxon>
        <taxon>Craniata</taxon>
        <taxon>Vertebrata</taxon>
        <taxon>Euteleostomi</taxon>
        <taxon>Actinopterygii</taxon>
        <taxon>Neopterygii</taxon>
        <taxon>Teleostei</taxon>
        <taxon>Neoteleostei</taxon>
        <taxon>Acanthomorphata</taxon>
        <taxon>Anabantaria</taxon>
        <taxon>Synbranchiformes</taxon>
        <taxon>Synbranchidae</taxon>
        <taxon>Monopterus</taxon>
    </lineage>
</organism>
<dbReference type="InterPro" id="IPR050717">
    <property type="entry name" value="C2H2-ZF_Transcription_Reg"/>
</dbReference>
<feature type="domain" description="C2H2-type" evidence="15">
    <location>
        <begin position="368"/>
        <end position="395"/>
    </location>
</feature>
<evidence type="ECO:0000256" key="14">
    <source>
        <dbReference type="SAM" id="MobiDB-lite"/>
    </source>
</evidence>
<evidence type="ECO:0000313" key="16">
    <source>
        <dbReference type="Ensembl" id="ENSMALP00000030515.1"/>
    </source>
</evidence>
<protein>
    <recommendedName>
        <fullName evidence="15">C2H2-type domain-containing protein</fullName>
    </recommendedName>
</protein>
<feature type="domain" description="C2H2-type" evidence="15">
    <location>
        <begin position="343"/>
        <end position="366"/>
    </location>
</feature>
<keyword evidence="10" id="KW-0804">Transcription</keyword>
<dbReference type="GO" id="GO:0000977">
    <property type="term" value="F:RNA polymerase II transcription regulatory region sequence-specific DNA binding"/>
    <property type="evidence" value="ECO:0007669"/>
    <property type="project" value="TreeGrafter"/>
</dbReference>
<evidence type="ECO:0000256" key="13">
    <source>
        <dbReference type="SAM" id="Coils"/>
    </source>
</evidence>
<proteinExistence type="inferred from homology"/>
<feature type="compositionally biased region" description="Low complexity" evidence="14">
    <location>
        <begin position="104"/>
        <end position="120"/>
    </location>
</feature>
<dbReference type="Gene3D" id="3.30.160.60">
    <property type="entry name" value="Classic Zinc Finger"/>
    <property type="match status" value="4"/>
</dbReference>
<dbReference type="AlphaFoldDB" id="A0A3Q3KB43"/>
<evidence type="ECO:0000256" key="11">
    <source>
        <dbReference type="ARBA" id="ARBA00023242"/>
    </source>
</evidence>
<dbReference type="InterPro" id="IPR013087">
    <property type="entry name" value="Znf_C2H2_type"/>
</dbReference>
<dbReference type="FunFam" id="3.30.160.60:FF:002274">
    <property type="entry name" value="Zinc finger protein 432"/>
    <property type="match status" value="1"/>
</dbReference>
<feature type="region of interest" description="Disordered" evidence="14">
    <location>
        <begin position="152"/>
        <end position="231"/>
    </location>
</feature>
<dbReference type="Pfam" id="PF00096">
    <property type="entry name" value="zf-C2H2"/>
    <property type="match status" value="5"/>
</dbReference>
<keyword evidence="7" id="KW-0862">Zinc</keyword>
<evidence type="ECO:0000256" key="2">
    <source>
        <dbReference type="ARBA" id="ARBA00004123"/>
    </source>
</evidence>
<evidence type="ECO:0000313" key="17">
    <source>
        <dbReference type="Proteomes" id="UP000261600"/>
    </source>
</evidence>
<dbReference type="Ensembl" id="ENSMALT00000031053.1">
    <property type="protein sequence ID" value="ENSMALP00000030515.1"/>
    <property type="gene ID" value="ENSMALG00000021084.1"/>
</dbReference>
<keyword evidence="9" id="KW-0238">DNA-binding</keyword>
<dbReference type="PANTHER" id="PTHR14196">
    <property type="entry name" value="ODD-SKIPPED - RELATED"/>
    <property type="match status" value="1"/>
</dbReference>
<keyword evidence="17" id="KW-1185">Reference proteome</keyword>
<sequence>MSRTELLRVLVNERLSAAAEEIFEAVKKTIAEYEEEILLSKREIRRQRRMLQTAPKPQIQINKHSDQPQLDLSVWDEDFTSDQPQEVQCKSDWSSGLDHDDQEPPQTEQSQQELHSSQDVEQVEELEEDSTIRFIFNPPYVKNELDQLQSSFQSTKREGDPLPSTSAEQDQMKVQGDDGASSSCSEAEHDSDEEWRASEGSQSDSSNSKGKWKKKKGPRLPMAPKLHPTKKTKSRICCKVCGKSFHANVSLVNHMEVHPKDVCGVVCGKCFGASSSLETHMRVHTGEKPFNCSECGKSFNCRHNMMRHIRIHTGEKPYTCTVCGKCFNDYSTLKRHLRIHTRTICEVCGKMFHSMVSLVNHARSHATDLCGVCGIHFDSEESLKIHLKTHKNGKIYEPVTLG</sequence>